<dbReference type="RefSeq" id="WP_345312491.1">
    <property type="nucleotide sequence ID" value="NZ_BAABIE010000003.1"/>
</dbReference>
<reference evidence="2" key="1">
    <citation type="journal article" date="2019" name="Int. J. Syst. Evol. Microbiol.">
        <title>The Global Catalogue of Microorganisms (GCM) 10K type strain sequencing project: providing services to taxonomists for standard genome sequencing and annotation.</title>
        <authorList>
            <consortium name="The Broad Institute Genomics Platform"/>
            <consortium name="The Broad Institute Genome Sequencing Center for Infectious Disease"/>
            <person name="Wu L."/>
            <person name="Ma J."/>
        </authorList>
    </citation>
    <scope>NUCLEOTIDE SEQUENCE [LARGE SCALE GENOMIC DNA]</scope>
    <source>
        <strain evidence="2">JCM 18077</strain>
    </source>
</reference>
<evidence type="ECO:0000313" key="1">
    <source>
        <dbReference type="EMBL" id="GAA4741698.1"/>
    </source>
</evidence>
<dbReference type="Proteomes" id="UP001500822">
    <property type="component" value="Unassembled WGS sequence"/>
</dbReference>
<dbReference type="EMBL" id="BAABIE010000003">
    <property type="protein sequence ID" value="GAA4741698.1"/>
    <property type="molecule type" value="Genomic_DNA"/>
</dbReference>
<sequence>MKVNEDRIIERVAAIQAHAGFRITGGDLAALRRVLRGATTVEQEKEAVLAELAAARGGPIRTGEAIKGNLLGLTDAAELHVAERRIVSLRMAQLVADPGAINHPVAAERPGEGP</sequence>
<name>A0ABP8YXZ2_9ACTN</name>
<comment type="caution">
    <text evidence="1">The sequence shown here is derived from an EMBL/GenBank/DDBJ whole genome shotgun (WGS) entry which is preliminary data.</text>
</comment>
<organism evidence="1 2">
    <name type="scientific">Gordonia alkaliphila</name>
    <dbReference type="NCBI Taxonomy" id="1053547"/>
    <lineage>
        <taxon>Bacteria</taxon>
        <taxon>Bacillati</taxon>
        <taxon>Actinomycetota</taxon>
        <taxon>Actinomycetes</taxon>
        <taxon>Mycobacteriales</taxon>
        <taxon>Gordoniaceae</taxon>
        <taxon>Gordonia</taxon>
    </lineage>
</organism>
<keyword evidence="2" id="KW-1185">Reference proteome</keyword>
<evidence type="ECO:0000313" key="2">
    <source>
        <dbReference type="Proteomes" id="UP001500822"/>
    </source>
</evidence>
<proteinExistence type="predicted"/>
<gene>
    <name evidence="1" type="ORF">GCM10023217_07520</name>
</gene>
<accession>A0ABP8YXZ2</accession>
<protein>
    <submittedName>
        <fullName evidence="1">Uncharacterized protein</fullName>
    </submittedName>
</protein>